<gene>
    <name evidence="5" type="primary">LOC130469460</name>
</gene>
<dbReference type="PANTHER" id="PTHR31080:SF117">
    <property type="entry name" value="PLANT INVERTASE_PECTIN METHYLESTERASE INHIBITOR SUPERFAMILY PROTEIN"/>
    <property type="match status" value="1"/>
</dbReference>
<feature type="domain" description="Pectinesterase inhibitor" evidence="3">
    <location>
        <begin position="33"/>
        <end position="181"/>
    </location>
</feature>
<dbReference type="InterPro" id="IPR051955">
    <property type="entry name" value="PME_Inhibitor"/>
</dbReference>
<organism evidence="4 5">
    <name type="scientific">Spinacia oleracea</name>
    <name type="common">Spinach</name>
    <dbReference type="NCBI Taxonomy" id="3562"/>
    <lineage>
        <taxon>Eukaryota</taxon>
        <taxon>Viridiplantae</taxon>
        <taxon>Streptophyta</taxon>
        <taxon>Embryophyta</taxon>
        <taxon>Tracheophyta</taxon>
        <taxon>Spermatophyta</taxon>
        <taxon>Magnoliopsida</taxon>
        <taxon>eudicotyledons</taxon>
        <taxon>Gunneridae</taxon>
        <taxon>Pentapetalae</taxon>
        <taxon>Caryophyllales</taxon>
        <taxon>Chenopodiaceae</taxon>
        <taxon>Chenopodioideae</taxon>
        <taxon>Anserineae</taxon>
        <taxon>Spinacia</taxon>
    </lineage>
</organism>
<reference evidence="5" key="2">
    <citation type="submission" date="2025-08" db="UniProtKB">
        <authorList>
            <consortium name="RefSeq"/>
        </authorList>
    </citation>
    <scope>IDENTIFICATION</scope>
    <source>
        <tissue evidence="5">Leaf</tissue>
    </source>
</reference>
<sequence>MSYKLTLSTLLSSLRWCPPPSGFIKFNPYSSFVSPLLPSGFTVVARDSSSCWIEGRYGSVFAHDAFEGEVLGIKEALSWDTEAPAPGIRPREAGALRDRLEELRDAVRELQGSIKEMSHMKGSNRVGIMMNDIETWVSAALTDSDTCMAGFDGKIMDGKLKKVVRGKIVNICHLTSNSLALINCYASSLQG</sequence>
<dbReference type="Pfam" id="PF04043">
    <property type="entry name" value="PMEI"/>
    <property type="match status" value="1"/>
</dbReference>
<dbReference type="GeneID" id="130469460"/>
<dbReference type="CDD" id="cd15798">
    <property type="entry name" value="PMEI-like_3"/>
    <property type="match status" value="1"/>
</dbReference>
<keyword evidence="4" id="KW-1185">Reference proteome</keyword>
<evidence type="ECO:0000256" key="1">
    <source>
        <dbReference type="ARBA" id="ARBA00022729"/>
    </source>
</evidence>
<dbReference type="InterPro" id="IPR035513">
    <property type="entry name" value="Invertase/methylesterase_inhib"/>
</dbReference>
<protein>
    <submittedName>
        <fullName evidence="5">21 kDa protein-like</fullName>
    </submittedName>
</protein>
<dbReference type="Gene3D" id="1.20.140.40">
    <property type="entry name" value="Invertase/pectin methylesterase inhibitor family protein"/>
    <property type="match status" value="1"/>
</dbReference>
<accession>A0ABM3RGN2</accession>
<proteinExistence type="predicted"/>
<keyword evidence="2" id="KW-0175">Coiled coil</keyword>
<reference evidence="4" key="1">
    <citation type="journal article" date="2021" name="Nat. Commun.">
        <title>Genomic analyses provide insights into spinach domestication and the genetic basis of agronomic traits.</title>
        <authorList>
            <person name="Cai X."/>
            <person name="Sun X."/>
            <person name="Xu C."/>
            <person name="Sun H."/>
            <person name="Wang X."/>
            <person name="Ge C."/>
            <person name="Zhang Z."/>
            <person name="Wang Q."/>
            <person name="Fei Z."/>
            <person name="Jiao C."/>
            <person name="Wang Q."/>
        </authorList>
    </citation>
    <scope>NUCLEOTIDE SEQUENCE [LARGE SCALE GENOMIC DNA]</scope>
    <source>
        <strain evidence="4">cv. Varoflay</strain>
    </source>
</reference>
<dbReference type="SMART" id="SM00856">
    <property type="entry name" value="PMEI"/>
    <property type="match status" value="1"/>
</dbReference>
<dbReference type="SUPFAM" id="SSF101148">
    <property type="entry name" value="Plant invertase/pectin methylesterase inhibitor"/>
    <property type="match status" value="1"/>
</dbReference>
<feature type="coiled-coil region" evidence="2">
    <location>
        <begin position="93"/>
        <end position="120"/>
    </location>
</feature>
<evidence type="ECO:0000313" key="5">
    <source>
        <dbReference type="RefSeq" id="XP_056694770.1"/>
    </source>
</evidence>
<keyword evidence="1" id="KW-0732">Signal</keyword>
<dbReference type="RefSeq" id="XP_056694770.1">
    <property type="nucleotide sequence ID" value="XM_056838792.1"/>
</dbReference>
<dbReference type="PANTHER" id="PTHR31080">
    <property type="entry name" value="PECTINESTERASE INHIBITOR-LIKE"/>
    <property type="match status" value="1"/>
</dbReference>
<dbReference type="InterPro" id="IPR006501">
    <property type="entry name" value="Pectinesterase_inhib_dom"/>
</dbReference>
<evidence type="ECO:0000259" key="3">
    <source>
        <dbReference type="SMART" id="SM00856"/>
    </source>
</evidence>
<dbReference type="Proteomes" id="UP000813463">
    <property type="component" value="Chromosome 3"/>
</dbReference>
<name>A0ABM3RGN2_SPIOL</name>
<evidence type="ECO:0000313" key="4">
    <source>
        <dbReference type="Proteomes" id="UP000813463"/>
    </source>
</evidence>
<dbReference type="NCBIfam" id="TIGR01614">
    <property type="entry name" value="PME_inhib"/>
    <property type="match status" value="1"/>
</dbReference>
<evidence type="ECO:0000256" key="2">
    <source>
        <dbReference type="SAM" id="Coils"/>
    </source>
</evidence>